<protein>
    <submittedName>
        <fullName evidence="2">Uncharacterized protein</fullName>
    </submittedName>
</protein>
<feature type="transmembrane region" description="Helical" evidence="1">
    <location>
        <begin position="12"/>
        <end position="30"/>
    </location>
</feature>
<keyword evidence="1" id="KW-0472">Membrane</keyword>
<evidence type="ECO:0000313" key="2">
    <source>
        <dbReference type="EMBL" id="ARF09454.1"/>
    </source>
</evidence>
<evidence type="ECO:0000256" key="1">
    <source>
        <dbReference type="SAM" id="Phobius"/>
    </source>
</evidence>
<dbReference type="EMBL" id="KY684085">
    <property type="protein sequence ID" value="ARF09454.1"/>
    <property type="molecule type" value="Genomic_DNA"/>
</dbReference>
<accession>A0A1V0SCU4</accession>
<proteinExistence type="predicted"/>
<organism evidence="2">
    <name type="scientific">Indivirus ILV1</name>
    <dbReference type="NCBI Taxonomy" id="1977633"/>
    <lineage>
        <taxon>Viruses</taxon>
        <taxon>Varidnaviria</taxon>
        <taxon>Bamfordvirae</taxon>
        <taxon>Nucleocytoviricota</taxon>
        <taxon>Megaviricetes</taxon>
        <taxon>Imitervirales</taxon>
        <taxon>Mimiviridae</taxon>
        <taxon>Klosneuvirinae</taxon>
        <taxon>Indivirus</taxon>
    </lineage>
</organism>
<sequence>MSYTDKLIPYYLKFNQYISIGWRLLWVYLFNVKELKVNSNDKTYSVMWRYFFYNQLTGIISFFTFLRNKIDINFDKVHVTKMTMDGDKTIILEKNQNNDLTLEHVDQIMHDIKPDEAMLGCVFITFDLVNSENEKVCLKEYMIKYKDFDEKHSHTLENIFIFNDIPYSEDSKILIRVAKNRKISTHELRLREVNDKHINYFTNL</sequence>
<gene>
    <name evidence="2" type="ORF">Indivirus_1_77</name>
</gene>
<name>A0A1V0SCU4_9VIRU</name>
<feature type="transmembrane region" description="Helical" evidence="1">
    <location>
        <begin position="50"/>
        <end position="66"/>
    </location>
</feature>
<reference evidence="2" key="1">
    <citation type="journal article" date="2017" name="Science">
        <title>Giant viruses with an expanded complement of translation system components.</title>
        <authorList>
            <person name="Schulz F."/>
            <person name="Yutin N."/>
            <person name="Ivanova N.N."/>
            <person name="Ortega D.R."/>
            <person name="Lee T.K."/>
            <person name="Vierheilig J."/>
            <person name="Daims H."/>
            <person name="Horn M."/>
            <person name="Wagner M."/>
            <person name="Jensen G.J."/>
            <person name="Kyrpides N.C."/>
            <person name="Koonin E.V."/>
            <person name="Woyke T."/>
        </authorList>
    </citation>
    <scope>NUCLEOTIDE SEQUENCE</scope>
    <source>
        <strain evidence="2">ILV1</strain>
    </source>
</reference>
<keyword evidence="1" id="KW-0812">Transmembrane</keyword>
<keyword evidence="1" id="KW-1133">Transmembrane helix</keyword>